<dbReference type="OrthoDB" id="4869984at2759"/>
<feature type="compositionally biased region" description="Acidic residues" evidence="1">
    <location>
        <begin position="109"/>
        <end position="132"/>
    </location>
</feature>
<feature type="region of interest" description="Disordered" evidence="1">
    <location>
        <begin position="1"/>
        <end position="254"/>
    </location>
</feature>
<protein>
    <submittedName>
        <fullName evidence="2">Uncharacterized protein</fullName>
    </submittedName>
</protein>
<evidence type="ECO:0000256" key="1">
    <source>
        <dbReference type="SAM" id="MobiDB-lite"/>
    </source>
</evidence>
<feature type="compositionally biased region" description="Basic residues" evidence="1">
    <location>
        <begin position="243"/>
        <end position="254"/>
    </location>
</feature>
<accession>A0A167QPP9</accession>
<feature type="compositionally biased region" description="Low complexity" evidence="1">
    <location>
        <begin position="15"/>
        <end position="25"/>
    </location>
</feature>
<feature type="compositionally biased region" description="Basic and acidic residues" evidence="1">
    <location>
        <begin position="233"/>
        <end position="242"/>
    </location>
</feature>
<comment type="caution">
    <text evidence="2">The sequence shown here is derived from an EMBL/GenBank/DDBJ whole genome shotgun (WGS) entry which is preliminary data.</text>
</comment>
<dbReference type="EMBL" id="AZHF01000029">
    <property type="protein sequence ID" value="OAA57832.1"/>
    <property type="molecule type" value="Genomic_DNA"/>
</dbReference>
<organism evidence="2 3">
    <name type="scientific">Akanthomyces lecanii RCEF 1005</name>
    <dbReference type="NCBI Taxonomy" id="1081108"/>
    <lineage>
        <taxon>Eukaryota</taxon>
        <taxon>Fungi</taxon>
        <taxon>Dikarya</taxon>
        <taxon>Ascomycota</taxon>
        <taxon>Pezizomycotina</taxon>
        <taxon>Sordariomycetes</taxon>
        <taxon>Hypocreomycetidae</taxon>
        <taxon>Hypocreales</taxon>
        <taxon>Cordycipitaceae</taxon>
        <taxon>Akanthomyces</taxon>
        <taxon>Cordyceps confragosa</taxon>
    </lineage>
</organism>
<keyword evidence="3" id="KW-1185">Reference proteome</keyword>
<evidence type="ECO:0000313" key="2">
    <source>
        <dbReference type="EMBL" id="OAA57832.1"/>
    </source>
</evidence>
<reference evidence="2 3" key="1">
    <citation type="journal article" date="2016" name="Genome Biol. Evol.">
        <title>Divergent and convergent evolution of fungal pathogenicity.</title>
        <authorList>
            <person name="Shang Y."/>
            <person name="Xiao G."/>
            <person name="Zheng P."/>
            <person name="Cen K."/>
            <person name="Zhan S."/>
            <person name="Wang C."/>
        </authorList>
    </citation>
    <scope>NUCLEOTIDE SEQUENCE [LARGE SCALE GENOMIC DNA]</scope>
    <source>
        <strain evidence="2 3">RCEF 1005</strain>
    </source>
</reference>
<gene>
    <name evidence="2" type="ORF">LEL_10904</name>
</gene>
<feature type="compositionally biased region" description="Acidic residues" evidence="1">
    <location>
        <begin position="42"/>
        <end position="61"/>
    </location>
</feature>
<proteinExistence type="predicted"/>
<feature type="compositionally biased region" description="Polar residues" evidence="1">
    <location>
        <begin position="135"/>
        <end position="152"/>
    </location>
</feature>
<dbReference type="Proteomes" id="UP000076881">
    <property type="component" value="Unassembled WGS sequence"/>
</dbReference>
<sequence length="254" mass="28324">MEMMAQSRDNPQALNEATTNTTTNEVDTEMADTAERNATTTLEEDCLPALGEDEDMGDTEQEQLQNNEGVLEEDAEPGRPNKVPDSQEQLQGGGNGIENTAEHGATEEGREDEGDNSEDENDEDNSGDDDEAAPIQQSRQQEQPTANQTRIVRTTLIHRMGVSEIKPPRLQLSSKPTYLKKRYINPDLARQIIPSENTNPSSDAPAEQDDAPAEQEIRVRTLPRHSPPSSPPREARRRDQSPPKRRMRTRSTDE</sequence>
<dbReference type="AlphaFoldDB" id="A0A167QPP9"/>
<name>A0A167QPP9_CORDF</name>
<evidence type="ECO:0000313" key="3">
    <source>
        <dbReference type="Proteomes" id="UP000076881"/>
    </source>
</evidence>